<evidence type="ECO:0000313" key="1">
    <source>
        <dbReference type="EMBL" id="MFC0212890.1"/>
    </source>
</evidence>
<gene>
    <name evidence="1" type="ORF">ACFFK0_10495</name>
</gene>
<name>A0ABV6DJR0_9BACL</name>
<dbReference type="EMBL" id="JBHLWN010000039">
    <property type="protein sequence ID" value="MFC0212890.1"/>
    <property type="molecule type" value="Genomic_DNA"/>
</dbReference>
<sequence length="126" mass="14062">MSKEKHTQEWVMGLLILVIRINIIRVGDSQFVNHQLEGVNRIAAEVEDDAVVNKDSVSYIERFQKNVSAVVDMCDLFIRFVAARSQGILSPLNINIGKAGKEIFEGVQSTGVGARLGRLHCPTRRE</sequence>
<reference evidence="1 2" key="1">
    <citation type="submission" date="2024-09" db="EMBL/GenBank/DDBJ databases">
        <authorList>
            <person name="Sun Q."/>
            <person name="Mori K."/>
        </authorList>
    </citation>
    <scope>NUCLEOTIDE SEQUENCE [LARGE SCALE GENOMIC DNA]</scope>
    <source>
        <strain evidence="1 2">CCM 7759</strain>
    </source>
</reference>
<protein>
    <submittedName>
        <fullName evidence="1">Uncharacterized protein</fullName>
    </submittedName>
</protein>
<dbReference type="Proteomes" id="UP001589776">
    <property type="component" value="Unassembled WGS sequence"/>
</dbReference>
<dbReference type="RefSeq" id="WP_377470123.1">
    <property type="nucleotide sequence ID" value="NZ_JBHLWN010000039.1"/>
</dbReference>
<accession>A0ABV6DJR0</accession>
<organism evidence="1 2">
    <name type="scientific">Paenibacillus chartarius</name>
    <dbReference type="NCBI Taxonomy" id="747481"/>
    <lineage>
        <taxon>Bacteria</taxon>
        <taxon>Bacillati</taxon>
        <taxon>Bacillota</taxon>
        <taxon>Bacilli</taxon>
        <taxon>Bacillales</taxon>
        <taxon>Paenibacillaceae</taxon>
        <taxon>Paenibacillus</taxon>
    </lineage>
</organism>
<proteinExistence type="predicted"/>
<evidence type="ECO:0000313" key="2">
    <source>
        <dbReference type="Proteomes" id="UP001589776"/>
    </source>
</evidence>
<comment type="caution">
    <text evidence="1">The sequence shown here is derived from an EMBL/GenBank/DDBJ whole genome shotgun (WGS) entry which is preliminary data.</text>
</comment>
<keyword evidence="2" id="KW-1185">Reference proteome</keyword>